<proteinExistence type="inferred from homology"/>
<keyword evidence="1 3" id="KW-0547">Nucleotide-binding</keyword>
<comment type="pathway">
    <text evidence="3">Cofactor biosynthesis; coenzyme A biosynthesis; CoA from (R)-pantothenate: step 5/5.</text>
</comment>
<evidence type="ECO:0000313" key="6">
    <source>
        <dbReference type="Proteomes" id="UP001589619"/>
    </source>
</evidence>
<dbReference type="PANTHER" id="PTHR10695:SF46">
    <property type="entry name" value="BIFUNCTIONAL COENZYME A SYNTHASE-RELATED"/>
    <property type="match status" value="1"/>
</dbReference>
<comment type="subcellular location">
    <subcellularLocation>
        <location evidence="3">Cytoplasm</location>
    </subcellularLocation>
</comment>
<comment type="catalytic activity">
    <reaction evidence="3">
        <text>3'-dephospho-CoA + ATP = ADP + CoA + H(+)</text>
        <dbReference type="Rhea" id="RHEA:18245"/>
        <dbReference type="ChEBI" id="CHEBI:15378"/>
        <dbReference type="ChEBI" id="CHEBI:30616"/>
        <dbReference type="ChEBI" id="CHEBI:57287"/>
        <dbReference type="ChEBI" id="CHEBI:57328"/>
        <dbReference type="ChEBI" id="CHEBI:456216"/>
        <dbReference type="EC" id="2.7.1.24"/>
    </reaction>
</comment>
<dbReference type="InterPro" id="IPR001977">
    <property type="entry name" value="Depp_CoAkinase"/>
</dbReference>
<name>A0ABV5VWD1_9BACL</name>
<comment type="function">
    <text evidence="3">Catalyzes the phosphorylation of the 3'-hydroxyl group of dephosphocoenzyme A to form coenzyme A.</text>
</comment>
<reference evidence="5 6" key="1">
    <citation type="submission" date="2024-09" db="EMBL/GenBank/DDBJ databases">
        <authorList>
            <person name="Sun Q."/>
            <person name="Mori K."/>
        </authorList>
    </citation>
    <scope>NUCLEOTIDE SEQUENCE [LARGE SCALE GENOMIC DNA]</scope>
    <source>
        <strain evidence="5 6">JCM 12520</strain>
    </source>
</reference>
<evidence type="ECO:0000256" key="1">
    <source>
        <dbReference type="ARBA" id="ARBA00022741"/>
    </source>
</evidence>
<accession>A0ABV5VWD1</accession>
<dbReference type="EC" id="2.7.1.24" evidence="3 4"/>
<dbReference type="GO" id="GO:0004140">
    <property type="term" value="F:dephospho-CoA kinase activity"/>
    <property type="evidence" value="ECO:0007669"/>
    <property type="project" value="UniProtKB-EC"/>
</dbReference>
<dbReference type="Gene3D" id="3.40.50.300">
    <property type="entry name" value="P-loop containing nucleotide triphosphate hydrolases"/>
    <property type="match status" value="1"/>
</dbReference>
<dbReference type="SUPFAM" id="SSF52540">
    <property type="entry name" value="P-loop containing nucleoside triphosphate hydrolases"/>
    <property type="match status" value="1"/>
</dbReference>
<keyword evidence="3" id="KW-0963">Cytoplasm</keyword>
<protein>
    <recommendedName>
        <fullName evidence="3 4">Dephospho-CoA kinase</fullName>
        <ecNumber evidence="3 4">2.7.1.24</ecNumber>
    </recommendedName>
    <alternativeName>
        <fullName evidence="3">Dephosphocoenzyme A kinase</fullName>
    </alternativeName>
</protein>
<keyword evidence="3 5" id="KW-0418">Kinase</keyword>
<keyword evidence="6" id="KW-1185">Reference proteome</keyword>
<dbReference type="PROSITE" id="PS51219">
    <property type="entry name" value="DPCK"/>
    <property type="match status" value="1"/>
</dbReference>
<dbReference type="PANTHER" id="PTHR10695">
    <property type="entry name" value="DEPHOSPHO-COA KINASE-RELATED"/>
    <property type="match status" value="1"/>
</dbReference>
<dbReference type="RefSeq" id="WP_344903723.1">
    <property type="nucleotide sequence ID" value="NZ_BAAAYO010000001.1"/>
</dbReference>
<dbReference type="HAMAP" id="MF_00376">
    <property type="entry name" value="Dephospho_CoA_kinase"/>
    <property type="match status" value="1"/>
</dbReference>
<evidence type="ECO:0000313" key="5">
    <source>
        <dbReference type="EMBL" id="MFB9752625.1"/>
    </source>
</evidence>
<gene>
    <name evidence="3 5" type="primary">coaE</name>
    <name evidence="5" type="ORF">ACFFNY_13745</name>
</gene>
<keyword evidence="2 3" id="KW-0067">ATP-binding</keyword>
<evidence type="ECO:0000256" key="3">
    <source>
        <dbReference type="HAMAP-Rule" id="MF_00376"/>
    </source>
</evidence>
<dbReference type="Pfam" id="PF01121">
    <property type="entry name" value="CoaE"/>
    <property type="match status" value="1"/>
</dbReference>
<comment type="caution">
    <text evidence="5">The sequence shown here is derived from an EMBL/GenBank/DDBJ whole genome shotgun (WGS) entry which is preliminary data.</text>
</comment>
<feature type="binding site" evidence="3">
    <location>
        <begin position="10"/>
        <end position="15"/>
    </location>
    <ligand>
        <name>ATP</name>
        <dbReference type="ChEBI" id="CHEBI:30616"/>
    </ligand>
</feature>
<keyword evidence="3 5" id="KW-0808">Transferase</keyword>
<dbReference type="CDD" id="cd02022">
    <property type="entry name" value="DPCK"/>
    <property type="match status" value="1"/>
</dbReference>
<keyword evidence="3" id="KW-0173">Coenzyme A biosynthesis</keyword>
<evidence type="ECO:0000256" key="2">
    <source>
        <dbReference type="ARBA" id="ARBA00022840"/>
    </source>
</evidence>
<dbReference type="InterPro" id="IPR027417">
    <property type="entry name" value="P-loop_NTPase"/>
</dbReference>
<dbReference type="EMBL" id="JBHMAG010000012">
    <property type="protein sequence ID" value="MFB9752625.1"/>
    <property type="molecule type" value="Genomic_DNA"/>
</dbReference>
<sequence length="197" mass="21773">MNIGLTGGIACGKSTVAAMLVRRGALLIDADLIAREVVLPGAPALALVAERFGSSVLSEDGSLNRKALGDVVFKDEKARKDLEALLHPRIRALMRERMEETHSSAPDKLVIVDVPLLFESKLAFMFDSTLLVYIPRELQLSRLQSRDGLTSEQAESRLAAQMPIEEKKRLADEVIDNSGTIADTERQVDEFCKRKER</sequence>
<organism evidence="5 6">
    <name type="scientific">Paenibacillus hodogayensis</name>
    <dbReference type="NCBI Taxonomy" id="279208"/>
    <lineage>
        <taxon>Bacteria</taxon>
        <taxon>Bacillati</taxon>
        <taxon>Bacillota</taxon>
        <taxon>Bacilli</taxon>
        <taxon>Bacillales</taxon>
        <taxon>Paenibacillaceae</taxon>
        <taxon>Paenibacillus</taxon>
    </lineage>
</organism>
<dbReference type="NCBIfam" id="TIGR00152">
    <property type="entry name" value="dephospho-CoA kinase"/>
    <property type="match status" value="1"/>
</dbReference>
<evidence type="ECO:0000256" key="4">
    <source>
        <dbReference type="NCBIfam" id="TIGR00152"/>
    </source>
</evidence>
<comment type="similarity">
    <text evidence="3">Belongs to the CoaE family.</text>
</comment>
<dbReference type="Proteomes" id="UP001589619">
    <property type="component" value="Unassembled WGS sequence"/>
</dbReference>